<dbReference type="STRING" id="386301.SAMN05216282_10598"/>
<protein>
    <submittedName>
        <fullName evidence="1">Kynurenine formamidase</fullName>
    </submittedName>
</protein>
<dbReference type="InterPro" id="IPR007325">
    <property type="entry name" value="KFase/CYL"/>
</dbReference>
<sequence length="271" mass="29306">MIVVHESSLLSGFADAIQTEAVEIIDLTTRLSAATPALRLPAPFANLVDFSLEEVSAYNDPGPYWKHNNIHTGEHVGTHIDAPIHWISGRDSHDVASIPLKKLIGSASVMDLSAEAENNPDFLLEVEHVKAWEMEHGQLAENTWLLFRTGWDQYSSDEARFLNADETGPHTPGVSVECAKWLADETKISGFGVETVGIDAGGAAGLDPAFPMHYFLLGKNKYGLTSLQNLAQLPPVGSMIVVSPLPIVGGTGSPTRVFALVDRAAESRMRL</sequence>
<dbReference type="EMBL" id="FNFU01000005">
    <property type="protein sequence ID" value="SDK35839.1"/>
    <property type="molecule type" value="Genomic_DNA"/>
</dbReference>
<dbReference type="SUPFAM" id="SSF102198">
    <property type="entry name" value="Putative cyclase"/>
    <property type="match status" value="1"/>
</dbReference>
<organism evidence="1 2">
    <name type="scientific">Cryobacterium psychrotolerans</name>
    <dbReference type="NCBI Taxonomy" id="386301"/>
    <lineage>
        <taxon>Bacteria</taxon>
        <taxon>Bacillati</taxon>
        <taxon>Actinomycetota</taxon>
        <taxon>Actinomycetes</taxon>
        <taxon>Micrococcales</taxon>
        <taxon>Microbacteriaceae</taxon>
        <taxon>Cryobacterium</taxon>
    </lineage>
</organism>
<dbReference type="Gene3D" id="3.50.30.50">
    <property type="entry name" value="Putative cyclase"/>
    <property type="match status" value="1"/>
</dbReference>
<dbReference type="AlphaFoldDB" id="A0A1G9B8P4"/>
<keyword evidence="2" id="KW-1185">Reference proteome</keyword>
<name>A0A1G9B8P4_9MICO</name>
<dbReference type="GO" id="GO:0019441">
    <property type="term" value="P:L-tryptophan catabolic process to kynurenine"/>
    <property type="evidence" value="ECO:0007669"/>
    <property type="project" value="InterPro"/>
</dbReference>
<dbReference type="PANTHER" id="PTHR31118">
    <property type="entry name" value="CYCLASE-LIKE PROTEIN 2"/>
    <property type="match status" value="1"/>
</dbReference>
<dbReference type="GO" id="GO:0004061">
    <property type="term" value="F:arylformamidase activity"/>
    <property type="evidence" value="ECO:0007669"/>
    <property type="project" value="InterPro"/>
</dbReference>
<dbReference type="Pfam" id="PF04199">
    <property type="entry name" value="Cyclase"/>
    <property type="match status" value="1"/>
</dbReference>
<dbReference type="OrthoDB" id="7067800at2"/>
<reference evidence="1 2" key="1">
    <citation type="submission" date="2016-10" db="EMBL/GenBank/DDBJ databases">
        <authorList>
            <person name="de Groot N.N."/>
        </authorList>
    </citation>
    <scope>NUCLEOTIDE SEQUENCE [LARGE SCALE GENOMIC DNA]</scope>
    <source>
        <strain evidence="1 2">CGMCC 1.5382</strain>
    </source>
</reference>
<gene>
    <name evidence="1" type="ORF">SAMN05216282_10598</name>
</gene>
<evidence type="ECO:0000313" key="2">
    <source>
        <dbReference type="Proteomes" id="UP000198701"/>
    </source>
</evidence>
<proteinExistence type="predicted"/>
<dbReference type="Proteomes" id="UP000198701">
    <property type="component" value="Unassembled WGS sequence"/>
</dbReference>
<accession>A0A1G9B8P4</accession>
<evidence type="ECO:0000313" key="1">
    <source>
        <dbReference type="EMBL" id="SDK35839.1"/>
    </source>
</evidence>
<dbReference type="InterPro" id="IPR037175">
    <property type="entry name" value="KFase_sf"/>
</dbReference>
<dbReference type="PANTHER" id="PTHR31118:SF12">
    <property type="entry name" value="CYCLASE-LIKE PROTEIN 2"/>
    <property type="match status" value="1"/>
</dbReference>